<name>A0A8S4NC92_OWEFU</name>
<organism evidence="2 3">
    <name type="scientific">Owenia fusiformis</name>
    <name type="common">Polychaete worm</name>
    <dbReference type="NCBI Taxonomy" id="6347"/>
    <lineage>
        <taxon>Eukaryota</taxon>
        <taxon>Metazoa</taxon>
        <taxon>Spiralia</taxon>
        <taxon>Lophotrochozoa</taxon>
        <taxon>Annelida</taxon>
        <taxon>Polychaeta</taxon>
        <taxon>Sedentaria</taxon>
        <taxon>Canalipalpata</taxon>
        <taxon>Sabellida</taxon>
        <taxon>Oweniida</taxon>
        <taxon>Oweniidae</taxon>
        <taxon>Owenia</taxon>
    </lineage>
</organism>
<feature type="region of interest" description="Disordered" evidence="1">
    <location>
        <begin position="1"/>
        <end position="21"/>
    </location>
</feature>
<evidence type="ECO:0000256" key="1">
    <source>
        <dbReference type="SAM" id="MobiDB-lite"/>
    </source>
</evidence>
<accession>A0A8S4NC92</accession>
<comment type="caution">
    <text evidence="2">The sequence shown here is derived from an EMBL/GenBank/DDBJ whole genome shotgun (WGS) entry which is preliminary data.</text>
</comment>
<evidence type="ECO:0000313" key="3">
    <source>
        <dbReference type="Proteomes" id="UP000749559"/>
    </source>
</evidence>
<sequence length="113" mass="12316">NSTTKSVGEGETQGEKENNALGVNVWEDQSYWSKNSIIPEISNKCPRDSDTAMFGRVASKKSAGYIRNQGEFKNPITHAEHTNDFGGASGERQPSANPQKAHYSQQGGFNPIT</sequence>
<feature type="non-terminal residue" evidence="2">
    <location>
        <position position="113"/>
    </location>
</feature>
<protein>
    <submittedName>
        <fullName evidence="2">Uncharacterized protein</fullName>
    </submittedName>
</protein>
<feature type="compositionally biased region" description="Polar residues" evidence="1">
    <location>
        <begin position="92"/>
        <end position="113"/>
    </location>
</feature>
<dbReference type="Proteomes" id="UP000749559">
    <property type="component" value="Unassembled WGS sequence"/>
</dbReference>
<gene>
    <name evidence="2" type="ORF">OFUS_LOCUS5118</name>
</gene>
<keyword evidence="3" id="KW-1185">Reference proteome</keyword>
<reference evidence="2" key="1">
    <citation type="submission" date="2022-03" db="EMBL/GenBank/DDBJ databases">
        <authorList>
            <person name="Martin C."/>
        </authorList>
    </citation>
    <scope>NUCLEOTIDE SEQUENCE</scope>
</reference>
<dbReference type="EMBL" id="CAIIXF020000002">
    <property type="protein sequence ID" value="CAH1778155.1"/>
    <property type="molecule type" value="Genomic_DNA"/>
</dbReference>
<proteinExistence type="predicted"/>
<feature type="region of interest" description="Disordered" evidence="1">
    <location>
        <begin position="70"/>
        <end position="113"/>
    </location>
</feature>
<dbReference type="AlphaFoldDB" id="A0A8S4NC92"/>
<feature type="non-terminal residue" evidence="2">
    <location>
        <position position="1"/>
    </location>
</feature>
<evidence type="ECO:0000313" key="2">
    <source>
        <dbReference type="EMBL" id="CAH1778155.1"/>
    </source>
</evidence>